<dbReference type="InterPro" id="IPR052061">
    <property type="entry name" value="PTE-AB_protein"/>
</dbReference>
<dbReference type="InterPro" id="IPR029069">
    <property type="entry name" value="HotDog_dom_sf"/>
</dbReference>
<dbReference type="CDD" id="cd03443">
    <property type="entry name" value="PaaI_thioesterase"/>
    <property type="match status" value="1"/>
</dbReference>
<dbReference type="OrthoDB" id="506431at2759"/>
<feature type="domain" description="Thioesterase" evidence="1">
    <location>
        <begin position="94"/>
        <end position="192"/>
    </location>
</feature>
<sequence length="212" mass="23077">MLAITASGPANLDDFAPIKWAAPLFSSPEWRITNRSRNSEPDEDSDRFCRNTLRAFDGVQNWIEMYKAPTPGSSDTTHTILLCKFGAALNGFPGICHGGAVMSLMDEALALPMFANEVKGTGQFVDPAVTQWLAEGRSLTEVLNGLWVTARLDMQFLKPVTCPGVVGIEVEVLEKKGHKMKMRGTMKDGKGTPLLKADGVWVRVGGAPKEKL</sequence>
<accession>A0A6A6T5G7</accession>
<dbReference type="PANTHER" id="PTHR47260:SF3">
    <property type="entry name" value="THIOESTERASE FAMILY PROTEIN (AFU_ORTHOLOGUE AFUA_7G03960)"/>
    <property type="match status" value="1"/>
</dbReference>
<dbReference type="InterPro" id="IPR006683">
    <property type="entry name" value="Thioestr_dom"/>
</dbReference>
<dbReference type="AlphaFoldDB" id="A0A6A6T5G7"/>
<reference evidence="2" key="1">
    <citation type="journal article" date="2020" name="Stud. Mycol.">
        <title>101 Dothideomycetes genomes: a test case for predicting lifestyles and emergence of pathogens.</title>
        <authorList>
            <person name="Haridas S."/>
            <person name="Albert R."/>
            <person name="Binder M."/>
            <person name="Bloem J."/>
            <person name="Labutti K."/>
            <person name="Salamov A."/>
            <person name="Andreopoulos B."/>
            <person name="Baker S."/>
            <person name="Barry K."/>
            <person name="Bills G."/>
            <person name="Bluhm B."/>
            <person name="Cannon C."/>
            <person name="Castanera R."/>
            <person name="Culley D."/>
            <person name="Daum C."/>
            <person name="Ezra D."/>
            <person name="Gonzalez J."/>
            <person name="Henrissat B."/>
            <person name="Kuo A."/>
            <person name="Liang C."/>
            <person name="Lipzen A."/>
            <person name="Lutzoni F."/>
            <person name="Magnuson J."/>
            <person name="Mondo S."/>
            <person name="Nolan M."/>
            <person name="Ohm R."/>
            <person name="Pangilinan J."/>
            <person name="Park H.-J."/>
            <person name="Ramirez L."/>
            <person name="Alfaro M."/>
            <person name="Sun H."/>
            <person name="Tritt A."/>
            <person name="Yoshinaga Y."/>
            <person name="Zwiers L.-H."/>
            <person name="Turgeon B."/>
            <person name="Goodwin S."/>
            <person name="Spatafora J."/>
            <person name="Crous P."/>
            <person name="Grigoriev I."/>
        </authorList>
    </citation>
    <scope>NUCLEOTIDE SEQUENCE</scope>
    <source>
        <strain evidence="2">CBS 122681</strain>
    </source>
</reference>
<gene>
    <name evidence="2" type="ORF">K491DRAFT_693045</name>
</gene>
<dbReference type="SUPFAM" id="SSF54637">
    <property type="entry name" value="Thioesterase/thiol ester dehydrase-isomerase"/>
    <property type="match status" value="1"/>
</dbReference>
<dbReference type="Pfam" id="PF03061">
    <property type="entry name" value="4HBT"/>
    <property type="match status" value="1"/>
</dbReference>
<dbReference type="PANTHER" id="PTHR47260">
    <property type="entry name" value="UPF0644 PROTEIN PB2B4.06"/>
    <property type="match status" value="1"/>
</dbReference>
<dbReference type="Proteomes" id="UP000799324">
    <property type="component" value="Unassembled WGS sequence"/>
</dbReference>
<evidence type="ECO:0000313" key="3">
    <source>
        <dbReference type="Proteomes" id="UP000799324"/>
    </source>
</evidence>
<name>A0A6A6T5G7_9PLEO</name>
<organism evidence="2 3">
    <name type="scientific">Lophiostoma macrostomum CBS 122681</name>
    <dbReference type="NCBI Taxonomy" id="1314788"/>
    <lineage>
        <taxon>Eukaryota</taxon>
        <taxon>Fungi</taxon>
        <taxon>Dikarya</taxon>
        <taxon>Ascomycota</taxon>
        <taxon>Pezizomycotina</taxon>
        <taxon>Dothideomycetes</taxon>
        <taxon>Pleosporomycetidae</taxon>
        <taxon>Pleosporales</taxon>
        <taxon>Lophiostomataceae</taxon>
        <taxon>Lophiostoma</taxon>
    </lineage>
</organism>
<dbReference type="EMBL" id="MU004351">
    <property type="protein sequence ID" value="KAF2655299.1"/>
    <property type="molecule type" value="Genomic_DNA"/>
</dbReference>
<evidence type="ECO:0000259" key="1">
    <source>
        <dbReference type="Pfam" id="PF03061"/>
    </source>
</evidence>
<evidence type="ECO:0000313" key="2">
    <source>
        <dbReference type="EMBL" id="KAF2655299.1"/>
    </source>
</evidence>
<proteinExistence type="predicted"/>
<keyword evidence="3" id="KW-1185">Reference proteome</keyword>
<dbReference type="Gene3D" id="3.10.129.10">
    <property type="entry name" value="Hotdog Thioesterase"/>
    <property type="match status" value="1"/>
</dbReference>
<protein>
    <recommendedName>
        <fullName evidence="1">Thioesterase domain-containing protein</fullName>
    </recommendedName>
</protein>